<dbReference type="Proteomes" id="UP000237631">
    <property type="component" value="Unassembled WGS sequence"/>
</dbReference>
<protein>
    <submittedName>
        <fullName evidence="1">Uncharacterized protein</fullName>
    </submittedName>
</protein>
<comment type="caution">
    <text evidence="1">The sequence shown here is derived from an EMBL/GenBank/DDBJ whole genome shotgun (WGS) entry which is preliminary data.</text>
</comment>
<evidence type="ECO:0000313" key="2">
    <source>
        <dbReference type="Proteomes" id="UP000237631"/>
    </source>
</evidence>
<dbReference type="EMBL" id="PNEN01000573">
    <property type="protein sequence ID" value="PPJ53947.1"/>
    <property type="molecule type" value="Genomic_DNA"/>
</dbReference>
<proteinExistence type="predicted"/>
<sequence length="117" mass="13265">MQLEDTEIYCTGLNYTYGEYKFQGCVKESMINWGAFVPTKFNAHCDSTRREVVAGNGISGAPQASRVALQMNLILSVPEISPVRKESKTLENIAETEKNMKKVHQSMRIASRKDWYV</sequence>
<name>A0A2S6C2K6_9PEZI</name>
<accession>A0A2S6C2K6</accession>
<reference evidence="2" key="1">
    <citation type="journal article" date="2017" name="bioRxiv">
        <title>Conservation of a gene cluster reveals novel cercosporin biosynthetic mechanisms and extends production to the genus Colletotrichum.</title>
        <authorList>
            <person name="de Jonge R."/>
            <person name="Ebert M.K."/>
            <person name="Huitt-Roehl C.R."/>
            <person name="Pal P."/>
            <person name="Suttle J.C."/>
            <person name="Spanner R.E."/>
            <person name="Neubauer J.D."/>
            <person name="Jurick W.M.II."/>
            <person name="Stott K.A."/>
            <person name="Secor G.A."/>
            <person name="Thomma B.P.H.J."/>
            <person name="Van de Peer Y."/>
            <person name="Townsend C.A."/>
            <person name="Bolton M.D."/>
        </authorList>
    </citation>
    <scope>NUCLEOTIDE SEQUENCE [LARGE SCALE GENOMIC DNA]</scope>
    <source>
        <strain evidence="2">CBS538.71</strain>
    </source>
</reference>
<organism evidence="1 2">
    <name type="scientific">Cercospora berteroae</name>
    <dbReference type="NCBI Taxonomy" id="357750"/>
    <lineage>
        <taxon>Eukaryota</taxon>
        <taxon>Fungi</taxon>
        <taxon>Dikarya</taxon>
        <taxon>Ascomycota</taxon>
        <taxon>Pezizomycotina</taxon>
        <taxon>Dothideomycetes</taxon>
        <taxon>Dothideomycetidae</taxon>
        <taxon>Mycosphaerellales</taxon>
        <taxon>Mycosphaerellaceae</taxon>
        <taxon>Cercospora</taxon>
    </lineage>
</organism>
<gene>
    <name evidence="1" type="ORF">CBER1_05814</name>
</gene>
<evidence type="ECO:0000313" key="1">
    <source>
        <dbReference type="EMBL" id="PPJ53947.1"/>
    </source>
</evidence>
<keyword evidence="2" id="KW-1185">Reference proteome</keyword>
<dbReference type="AlphaFoldDB" id="A0A2S6C2K6"/>
<dbReference type="OrthoDB" id="4905516at2759"/>